<keyword evidence="2" id="KW-1185">Reference proteome</keyword>
<protein>
    <submittedName>
        <fullName evidence="1">Uncharacterized protein</fullName>
    </submittedName>
</protein>
<evidence type="ECO:0000313" key="2">
    <source>
        <dbReference type="Proteomes" id="UP000317940"/>
    </source>
</evidence>
<sequence length="150" mass="16965">MSDSTVRTAQQVAFAAQRIRASAERHGEDYESERRRFNSLLILRKHAPHGQVGTYVRAQEREAIWRRVRKHAGVRHLDELTDEELVAAVREQREEEFELGIKALLDQDEPGVTGSARLASLAESGQFWIATAQIAELPLTVPPWLLDGAR</sequence>
<organism evidence="1 2">
    <name type="scientific">Kitasatospora viridis</name>
    <dbReference type="NCBI Taxonomy" id="281105"/>
    <lineage>
        <taxon>Bacteria</taxon>
        <taxon>Bacillati</taxon>
        <taxon>Actinomycetota</taxon>
        <taxon>Actinomycetes</taxon>
        <taxon>Kitasatosporales</taxon>
        <taxon>Streptomycetaceae</taxon>
        <taxon>Kitasatospora</taxon>
    </lineage>
</organism>
<gene>
    <name evidence="1" type="ORF">FHX73_1869</name>
</gene>
<dbReference type="AlphaFoldDB" id="A0A561S9Z1"/>
<dbReference type="RefSeq" id="WP_145911497.1">
    <property type="nucleotide sequence ID" value="NZ_BAAAMZ010000022.1"/>
</dbReference>
<dbReference type="Proteomes" id="UP000317940">
    <property type="component" value="Unassembled WGS sequence"/>
</dbReference>
<proteinExistence type="predicted"/>
<dbReference type="EMBL" id="VIWT01000008">
    <property type="protein sequence ID" value="TWF71698.1"/>
    <property type="molecule type" value="Genomic_DNA"/>
</dbReference>
<accession>A0A561S9Z1</accession>
<evidence type="ECO:0000313" key="1">
    <source>
        <dbReference type="EMBL" id="TWF71698.1"/>
    </source>
</evidence>
<comment type="caution">
    <text evidence="1">The sequence shown here is derived from an EMBL/GenBank/DDBJ whole genome shotgun (WGS) entry which is preliminary data.</text>
</comment>
<name>A0A561S9Z1_9ACTN</name>
<reference evidence="1 2" key="1">
    <citation type="submission" date="2019-06" db="EMBL/GenBank/DDBJ databases">
        <title>Sequencing the genomes of 1000 actinobacteria strains.</title>
        <authorList>
            <person name="Klenk H.-P."/>
        </authorList>
    </citation>
    <scope>NUCLEOTIDE SEQUENCE [LARGE SCALE GENOMIC DNA]</scope>
    <source>
        <strain evidence="1 2">DSM 44826</strain>
    </source>
</reference>